<dbReference type="Pfam" id="PF12804">
    <property type="entry name" value="NTP_transf_3"/>
    <property type="match status" value="1"/>
</dbReference>
<keyword evidence="1" id="KW-0808">Transferase</keyword>
<dbReference type="InterPro" id="IPR050065">
    <property type="entry name" value="GlmU-like"/>
</dbReference>
<dbReference type="InterPro" id="IPR025877">
    <property type="entry name" value="MobA-like_NTP_Trfase"/>
</dbReference>
<organism evidence="4 5">
    <name type="scientific">Paenibacillus oleatilyticus</name>
    <dbReference type="NCBI Taxonomy" id="2594886"/>
    <lineage>
        <taxon>Bacteria</taxon>
        <taxon>Bacillati</taxon>
        <taxon>Bacillota</taxon>
        <taxon>Bacilli</taxon>
        <taxon>Bacillales</taxon>
        <taxon>Paenibacillaceae</taxon>
        <taxon>Paenibacillus</taxon>
    </lineage>
</organism>
<evidence type="ECO:0000313" key="5">
    <source>
        <dbReference type="Proteomes" id="UP001575622"/>
    </source>
</evidence>
<dbReference type="RefSeq" id="WP_373951590.1">
    <property type="nucleotide sequence ID" value="NZ_JBHDLN010000005.1"/>
</dbReference>
<evidence type="ECO:0000256" key="2">
    <source>
        <dbReference type="ARBA" id="ARBA00022695"/>
    </source>
</evidence>
<dbReference type="Proteomes" id="UP001575622">
    <property type="component" value="Unassembled WGS sequence"/>
</dbReference>
<sequence>MADSAVILAGGLSTRYGKNKILEMFKGKTLIDFSLEFCDDNSINKKVVVYYDESIANYIREKHYNQIENGQLILVKRLDSPEGTGMSLRTGAEFAGDRFIVLFGDNYYKGKLNDTSDLNIATYLSKEEDEKNLRFAAIVDNNIIEKPHTYSSGLFFTGYMILNKKDVLSQPIVLSQRGEVEITDIFNNCVNKKVKELDISWEEITYIEDYNKMESYIYKNISKQ</sequence>
<name>A0ABV4UZ95_9BACL</name>
<evidence type="ECO:0000256" key="1">
    <source>
        <dbReference type="ARBA" id="ARBA00022679"/>
    </source>
</evidence>
<reference evidence="4 5" key="1">
    <citation type="submission" date="2024-09" db="EMBL/GenBank/DDBJ databases">
        <authorList>
            <person name="Makale K.P.P."/>
            <person name="Makhzoum A."/>
            <person name="Rantong G."/>
            <person name="Rahube T.O."/>
        </authorList>
    </citation>
    <scope>NUCLEOTIDE SEQUENCE [LARGE SCALE GENOMIC DNA]</scope>
    <source>
        <strain evidence="4 5">KM_D13</strain>
    </source>
</reference>
<dbReference type="EMBL" id="JBHDLN010000005">
    <property type="protein sequence ID" value="MFB0843154.1"/>
    <property type="molecule type" value="Genomic_DNA"/>
</dbReference>
<dbReference type="PANTHER" id="PTHR43584:SF8">
    <property type="entry name" value="N-ACETYLMURAMATE ALPHA-1-PHOSPHATE URIDYLYLTRANSFERASE"/>
    <property type="match status" value="1"/>
</dbReference>
<gene>
    <name evidence="4" type="ORF">ACEU3E_13310</name>
</gene>
<accession>A0ABV4UZ95</accession>
<feature type="domain" description="MobA-like NTP transferase" evidence="3">
    <location>
        <begin position="5"/>
        <end position="105"/>
    </location>
</feature>
<dbReference type="PANTHER" id="PTHR43584">
    <property type="entry name" value="NUCLEOTIDYL TRANSFERASE"/>
    <property type="match status" value="1"/>
</dbReference>
<evidence type="ECO:0000313" key="4">
    <source>
        <dbReference type="EMBL" id="MFB0843154.1"/>
    </source>
</evidence>
<comment type="caution">
    <text evidence="4">The sequence shown here is derived from an EMBL/GenBank/DDBJ whole genome shotgun (WGS) entry which is preliminary data.</text>
</comment>
<protein>
    <submittedName>
        <fullName evidence="4">NDP-sugar synthase</fullName>
    </submittedName>
</protein>
<dbReference type="SUPFAM" id="SSF53448">
    <property type="entry name" value="Nucleotide-diphospho-sugar transferases"/>
    <property type="match status" value="1"/>
</dbReference>
<dbReference type="Gene3D" id="3.90.550.10">
    <property type="entry name" value="Spore Coat Polysaccharide Biosynthesis Protein SpsA, Chain A"/>
    <property type="match status" value="1"/>
</dbReference>
<evidence type="ECO:0000259" key="3">
    <source>
        <dbReference type="Pfam" id="PF12804"/>
    </source>
</evidence>
<dbReference type="InterPro" id="IPR029044">
    <property type="entry name" value="Nucleotide-diphossugar_trans"/>
</dbReference>
<keyword evidence="2" id="KW-0548">Nucleotidyltransferase</keyword>
<keyword evidence="5" id="KW-1185">Reference proteome</keyword>
<proteinExistence type="predicted"/>